<accession>A0A1S3BL42</accession>
<organism evidence="3 4">
    <name type="scientific">Cucumis melo</name>
    <name type="common">Muskmelon</name>
    <dbReference type="NCBI Taxonomy" id="3656"/>
    <lineage>
        <taxon>Eukaryota</taxon>
        <taxon>Viridiplantae</taxon>
        <taxon>Streptophyta</taxon>
        <taxon>Embryophyta</taxon>
        <taxon>Tracheophyta</taxon>
        <taxon>Spermatophyta</taxon>
        <taxon>Magnoliopsida</taxon>
        <taxon>eudicotyledons</taxon>
        <taxon>Gunneridae</taxon>
        <taxon>Pentapetalae</taxon>
        <taxon>rosids</taxon>
        <taxon>fabids</taxon>
        <taxon>Cucurbitales</taxon>
        <taxon>Cucurbitaceae</taxon>
        <taxon>Benincaseae</taxon>
        <taxon>Cucumis</taxon>
    </lineage>
</organism>
<keyword evidence="2" id="KW-1133">Transmembrane helix</keyword>
<dbReference type="Proteomes" id="UP001652600">
    <property type="component" value="Chromosome 6"/>
</dbReference>
<dbReference type="Gene3D" id="3.30.70.100">
    <property type="match status" value="1"/>
</dbReference>
<keyword evidence="2" id="KW-0472">Membrane</keyword>
<dbReference type="OrthoDB" id="1110082at2759"/>
<dbReference type="PANTHER" id="PTHR45868">
    <property type="entry name" value="HEAVY METAL-ASSOCIATED ISOPRENYLATED PLANT PROTEIN 33-RELATED"/>
    <property type="match status" value="1"/>
</dbReference>
<dbReference type="InParanoid" id="A0A1S3BL42"/>
<evidence type="ECO:0000313" key="4">
    <source>
        <dbReference type="RefSeq" id="XP_008449023.1"/>
    </source>
</evidence>
<gene>
    <name evidence="4" type="primary">LOC103491020</name>
</gene>
<dbReference type="KEGG" id="cmo:103491020"/>
<dbReference type="PANTHER" id="PTHR45868:SF53">
    <property type="entry name" value="HYDROXYPROLINE-RICH GLYCOPROTEIN FAMILY PROTEIN"/>
    <property type="match status" value="1"/>
</dbReference>
<protein>
    <submittedName>
        <fullName evidence="4">Uncharacterized protein LOC103491020 isoform X1</fullName>
    </submittedName>
</protein>
<proteinExistence type="predicted"/>
<dbReference type="eggNOG" id="KOG1603">
    <property type="taxonomic scope" value="Eukaryota"/>
</dbReference>
<name>A0A1S3BL42_CUCME</name>
<dbReference type="GO" id="GO:0046872">
    <property type="term" value="F:metal ion binding"/>
    <property type="evidence" value="ECO:0007669"/>
    <property type="project" value="UniProtKB-KW"/>
</dbReference>
<keyword evidence="3" id="KW-1185">Reference proteome</keyword>
<evidence type="ECO:0000313" key="3">
    <source>
        <dbReference type="Proteomes" id="UP001652600"/>
    </source>
</evidence>
<dbReference type="RefSeq" id="XP_008449023.1">
    <property type="nucleotide sequence ID" value="XM_008450801.3"/>
</dbReference>
<feature type="transmembrane region" description="Helical" evidence="2">
    <location>
        <begin position="46"/>
        <end position="68"/>
    </location>
</feature>
<keyword evidence="2" id="KW-0812">Transmembrane</keyword>
<evidence type="ECO:0000256" key="2">
    <source>
        <dbReference type="SAM" id="Phobius"/>
    </source>
</evidence>
<keyword evidence="1" id="KW-0479">Metal-binding</keyword>
<sequence>MNSMDYSVAEMSCVLNASVQCEACKAKIQEILQNIYGFSLSLSPPYLFLLFPSVSYFLLFFLLGIYTITMDSDDGSVRICGRVNPRTFLKVIEKSGKHAEVRSIRFDGEAGDRRYYPSFGEDTTNHSSYSNPYHSYNEQSHWFDRSYPNLQRPQPYPWQLMLPQPQPQPVPWPMIWPGWPHPDNQYLDGNQDNNQRCCTVM</sequence>
<reference evidence="4" key="1">
    <citation type="submission" date="2025-08" db="UniProtKB">
        <authorList>
            <consortium name="RefSeq"/>
        </authorList>
    </citation>
    <scope>IDENTIFICATION</scope>
    <source>
        <tissue evidence="4">Stem</tissue>
    </source>
</reference>
<dbReference type="GeneID" id="103491020"/>
<evidence type="ECO:0000256" key="1">
    <source>
        <dbReference type="ARBA" id="ARBA00022723"/>
    </source>
</evidence>
<dbReference type="AlphaFoldDB" id="A0A1S3BL42"/>